<proteinExistence type="inferred from homology"/>
<keyword evidence="5" id="KW-0067">ATP-binding</keyword>
<dbReference type="CDD" id="cd01167">
    <property type="entry name" value="bac_FRK"/>
    <property type="match status" value="1"/>
</dbReference>
<evidence type="ECO:0000256" key="4">
    <source>
        <dbReference type="ARBA" id="ARBA00022777"/>
    </source>
</evidence>
<dbReference type="PROSITE" id="PS00584">
    <property type="entry name" value="PFKB_KINASES_2"/>
    <property type="match status" value="1"/>
</dbReference>
<name>A0A4Q0VV32_9BACI</name>
<reference evidence="7 8" key="1">
    <citation type="journal article" date="2019" name="Int. J. Syst. Evol. Microbiol.">
        <title>Anaerobacillus alkaliphilus sp. nov., a novel alkaliphilic and moderately halophilic bacterium.</title>
        <authorList>
            <person name="Borsodi A.K."/>
            <person name="Aszalos J.M."/>
            <person name="Bihari P."/>
            <person name="Nagy I."/>
            <person name="Schumann P."/>
            <person name="Sproer C."/>
            <person name="Kovacs A.L."/>
            <person name="Boka K."/>
            <person name="Dobosy P."/>
            <person name="Ovari M."/>
            <person name="Szili-Kovacs T."/>
            <person name="Toth E."/>
        </authorList>
    </citation>
    <scope>NUCLEOTIDE SEQUENCE [LARGE SCALE GENOMIC DNA]</scope>
    <source>
        <strain evidence="7 8">B16-10</strain>
    </source>
</reference>
<comment type="similarity">
    <text evidence="1">Belongs to the carbohydrate kinase PfkB family.</text>
</comment>
<evidence type="ECO:0000256" key="2">
    <source>
        <dbReference type="ARBA" id="ARBA00022679"/>
    </source>
</evidence>
<dbReference type="PANTHER" id="PTHR43085:SF1">
    <property type="entry name" value="PSEUDOURIDINE KINASE-RELATED"/>
    <property type="match status" value="1"/>
</dbReference>
<accession>A0A4Q0VV32</accession>
<dbReference type="InterPro" id="IPR002173">
    <property type="entry name" value="Carboh/pur_kinase_PfkB_CS"/>
</dbReference>
<dbReference type="EMBL" id="QOUX01000026">
    <property type="protein sequence ID" value="RXJ02303.1"/>
    <property type="molecule type" value="Genomic_DNA"/>
</dbReference>
<protein>
    <submittedName>
        <fullName evidence="7">Carbohydrate kinase</fullName>
    </submittedName>
</protein>
<dbReference type="GO" id="GO:0005524">
    <property type="term" value="F:ATP binding"/>
    <property type="evidence" value="ECO:0007669"/>
    <property type="project" value="UniProtKB-KW"/>
</dbReference>
<dbReference type="InterPro" id="IPR011611">
    <property type="entry name" value="PfkB_dom"/>
</dbReference>
<dbReference type="SUPFAM" id="SSF53613">
    <property type="entry name" value="Ribokinase-like"/>
    <property type="match status" value="1"/>
</dbReference>
<dbReference type="GO" id="GO:0016301">
    <property type="term" value="F:kinase activity"/>
    <property type="evidence" value="ECO:0007669"/>
    <property type="project" value="UniProtKB-KW"/>
</dbReference>
<evidence type="ECO:0000313" key="8">
    <source>
        <dbReference type="Proteomes" id="UP000290649"/>
    </source>
</evidence>
<keyword evidence="8" id="KW-1185">Reference proteome</keyword>
<comment type="caution">
    <text evidence="7">The sequence shown here is derived from an EMBL/GenBank/DDBJ whole genome shotgun (WGS) entry which is preliminary data.</text>
</comment>
<sequence length="322" mass="35161">MSKVLCLGELLIDFVPTENGVQLKDVPQFKKAAGGAPANVSAAIAKLGGNSSMIGKVGADPFGEFLIETLTDNGVSVDYLLSTTEAKTALAFVSLQKNGERDFMFYREPSADMLLEKEDLKPEWFEEALIYHFGSVSLIEGPVKEATVQGIELAKQSQTIISFDPNIRLPLWKVPELAKKEIMKQIPHVHILKISEEELLFLTNHPNEKEASHSLFKGSVKLILVTKGEKGCTYYTHETSGNVEGIPVQPLDTTGAGDAFVGGLLFQLSQQMTKLEDLDELIVNRELLSDILRFANVCGAITTTKRGAIAALPTKTEVLSLK</sequence>
<keyword evidence="4 7" id="KW-0418">Kinase</keyword>
<feature type="domain" description="Carbohydrate kinase PfkB" evidence="6">
    <location>
        <begin position="1"/>
        <end position="314"/>
    </location>
</feature>
<dbReference type="OrthoDB" id="9813569at2"/>
<dbReference type="PANTHER" id="PTHR43085">
    <property type="entry name" value="HEXOKINASE FAMILY MEMBER"/>
    <property type="match status" value="1"/>
</dbReference>
<dbReference type="Pfam" id="PF00294">
    <property type="entry name" value="PfkB"/>
    <property type="match status" value="1"/>
</dbReference>
<dbReference type="Proteomes" id="UP000290649">
    <property type="component" value="Unassembled WGS sequence"/>
</dbReference>
<evidence type="ECO:0000256" key="5">
    <source>
        <dbReference type="ARBA" id="ARBA00022840"/>
    </source>
</evidence>
<dbReference type="PROSITE" id="PS00583">
    <property type="entry name" value="PFKB_KINASES_1"/>
    <property type="match status" value="1"/>
</dbReference>
<organism evidence="7 8">
    <name type="scientific">Anaerobacillus alkaliphilus</name>
    <dbReference type="NCBI Taxonomy" id="1548597"/>
    <lineage>
        <taxon>Bacteria</taxon>
        <taxon>Bacillati</taxon>
        <taxon>Bacillota</taxon>
        <taxon>Bacilli</taxon>
        <taxon>Bacillales</taxon>
        <taxon>Bacillaceae</taxon>
        <taxon>Anaerobacillus</taxon>
    </lineage>
</organism>
<keyword evidence="3" id="KW-0547">Nucleotide-binding</keyword>
<dbReference type="InterPro" id="IPR029056">
    <property type="entry name" value="Ribokinase-like"/>
</dbReference>
<keyword evidence="2" id="KW-0808">Transferase</keyword>
<evidence type="ECO:0000256" key="3">
    <source>
        <dbReference type="ARBA" id="ARBA00022741"/>
    </source>
</evidence>
<evidence type="ECO:0000259" key="6">
    <source>
        <dbReference type="Pfam" id="PF00294"/>
    </source>
</evidence>
<dbReference type="InterPro" id="IPR050306">
    <property type="entry name" value="PfkB_Carbo_kinase"/>
</dbReference>
<evidence type="ECO:0000313" key="7">
    <source>
        <dbReference type="EMBL" id="RXJ02303.1"/>
    </source>
</evidence>
<dbReference type="Gene3D" id="3.40.1190.20">
    <property type="match status" value="1"/>
</dbReference>
<gene>
    <name evidence="7" type="ORF">DS745_07325</name>
</gene>
<evidence type="ECO:0000256" key="1">
    <source>
        <dbReference type="ARBA" id="ARBA00010688"/>
    </source>
</evidence>
<dbReference type="AlphaFoldDB" id="A0A4Q0VV32"/>